<evidence type="ECO:0000313" key="2">
    <source>
        <dbReference type="Proteomes" id="UP001156102"/>
    </source>
</evidence>
<dbReference type="Pfam" id="PF14006">
    <property type="entry name" value="YqzL"/>
    <property type="match status" value="1"/>
</dbReference>
<dbReference type="RefSeq" id="WP_254756545.1">
    <property type="nucleotide sequence ID" value="NZ_JANCLT010000001.1"/>
</dbReference>
<accession>A0AA41X1R9</accession>
<evidence type="ECO:0000313" key="1">
    <source>
        <dbReference type="EMBL" id="MCP8967162.1"/>
    </source>
</evidence>
<organism evidence="1 2">
    <name type="scientific">Ectobacillus ponti</name>
    <dbReference type="NCBI Taxonomy" id="2961894"/>
    <lineage>
        <taxon>Bacteria</taxon>
        <taxon>Bacillati</taxon>
        <taxon>Bacillota</taxon>
        <taxon>Bacilli</taxon>
        <taxon>Bacillales</taxon>
        <taxon>Bacillaceae</taxon>
        <taxon>Ectobacillus</taxon>
    </lineage>
</organism>
<reference evidence="1" key="1">
    <citation type="submission" date="2022-07" db="EMBL/GenBank/DDBJ databases">
        <authorList>
            <person name="Li W.-J."/>
            <person name="Deng Q.-Q."/>
        </authorList>
    </citation>
    <scope>NUCLEOTIDE SEQUENCE</scope>
    <source>
        <strain evidence="1">SYSU M60031</strain>
    </source>
</reference>
<sequence length="47" mass="5575">MLKFTWNIFSQTGNIETYLLFKELEQQDQEIPDQQQEELADIDSPIS</sequence>
<dbReference type="EMBL" id="JANCLT010000001">
    <property type="protein sequence ID" value="MCP8967162.1"/>
    <property type="molecule type" value="Genomic_DNA"/>
</dbReference>
<dbReference type="InterPro" id="IPR025617">
    <property type="entry name" value="YqzL"/>
</dbReference>
<keyword evidence="2" id="KW-1185">Reference proteome</keyword>
<dbReference type="AlphaFoldDB" id="A0AA41X1R9"/>
<proteinExistence type="predicted"/>
<comment type="caution">
    <text evidence="1">The sequence shown here is derived from an EMBL/GenBank/DDBJ whole genome shotgun (WGS) entry which is preliminary data.</text>
</comment>
<name>A0AA41X1R9_9BACI</name>
<protein>
    <submittedName>
        <fullName evidence="1">YqzL family protein</fullName>
    </submittedName>
</protein>
<gene>
    <name evidence="1" type="ORF">NK662_01245</name>
</gene>
<dbReference type="Proteomes" id="UP001156102">
    <property type="component" value="Unassembled WGS sequence"/>
</dbReference>